<keyword evidence="2" id="KW-0732">Signal</keyword>
<feature type="domain" description="Bifunctional inhibitor/plant lipid transfer protein/seed storage helical" evidence="3">
    <location>
        <begin position="607"/>
        <end position="689"/>
    </location>
</feature>
<name>A0A8S2AM68_ARAAE</name>
<reference evidence="4" key="1">
    <citation type="submission" date="2021-01" db="EMBL/GenBank/DDBJ databases">
        <authorList>
            <person name="Bezrukov I."/>
        </authorList>
    </citation>
    <scope>NUCLEOTIDE SEQUENCE</scope>
</reference>
<keyword evidence="5" id="KW-1185">Reference proteome</keyword>
<dbReference type="FunFam" id="1.10.110.10:FF:000003">
    <property type="entry name" value="pEARLI1-like lipid transfer protein 1"/>
    <property type="match status" value="1"/>
</dbReference>
<evidence type="ECO:0000256" key="2">
    <source>
        <dbReference type="ARBA" id="ARBA00022729"/>
    </source>
</evidence>
<dbReference type="InterPro" id="IPR051636">
    <property type="entry name" value="Plant_LTP/defense-related"/>
</dbReference>
<dbReference type="InterPro" id="IPR016140">
    <property type="entry name" value="Bifunc_inhib/LTP/seed_store"/>
</dbReference>
<protein>
    <recommendedName>
        <fullName evidence="3">Bifunctional inhibitor/plant lipid transfer protein/seed storage helical domain-containing protein</fullName>
    </recommendedName>
</protein>
<dbReference type="InterPro" id="IPR027923">
    <property type="entry name" value="Hydrophob_seed_dom"/>
</dbReference>
<sequence>MASKNSASPELTADDPSLTRLGDLIWFRLARFTFIYVSGLLLEEPWCVWLAPCSAVRDPATNIYNQSRRNPRVMPEITADLVCLSVSATEVSYTFNLLRRVRSFPMLSVWISKLATEVTVGQMASELPYSDPLVSSLRRLLPTRILHSFHRLTSSPMRSISITRSPKQRSLYSRSAPTARNEFSSVFFASPVNRRRCFVSMSPPRVRDETLIVVGQSHSCPVLENRENIWDQIIRRKIKLIHNAGNHSLLWSLVSGFNMSIYKIGSMYQGDKGMTGMFTMDLLFSDSILSSPEERHGFNFLFVERETFSASIPHWRSKFLMCLLLMRSLVELRRSLPPCTTAKLSSASSSGSAASPKYRFSSFKSVAAICIIPPDLVPPILQVVRRVPSQPRVHLDPTIRKAPTTLFFGIDQLPVIKRPCSKIWMLLSCEFENPVSKNRDNKRDRILWCETNHILHLGNHSLLRPVAFGCNKSIFKFGKMNQGGQGMIGLWTLDLSFPDSINSSLEERHGFNFLFVERETSSASISHRRGKLLMCLLLRSLVESQNTMLSMVIPFTRRGALRIYENPSFVVELPISSISISFAVTLQSSPNPTPVTPPRTPGSSGNCPIDALRLGVCANVLSGLLNVQLGQPSAQPCCSLIQGLVDLDAAICLCTALRANVLGINLNVPISLSVLLNVCNRRLPSGFQCA</sequence>
<dbReference type="InterPro" id="IPR036312">
    <property type="entry name" value="Bifun_inhib/LTP/seed_sf"/>
</dbReference>
<dbReference type="SMART" id="SM00499">
    <property type="entry name" value="AAI"/>
    <property type="match status" value="1"/>
</dbReference>
<proteinExistence type="inferred from homology"/>
<evidence type="ECO:0000256" key="1">
    <source>
        <dbReference type="ARBA" id="ARBA00008965"/>
    </source>
</evidence>
<comment type="similarity">
    <text evidence="1">Belongs to the plant LTP family. PEARLI1 subfamily.</text>
</comment>
<accession>A0A8S2AM68</accession>
<gene>
    <name evidence="4" type="ORF">AARE701A_LOCUS16792</name>
</gene>
<dbReference type="SUPFAM" id="SSF47699">
    <property type="entry name" value="Bifunctional inhibitor/lipid-transfer protein/seed storage 2S albumin"/>
    <property type="match status" value="1"/>
</dbReference>
<dbReference type="CDD" id="cd01958">
    <property type="entry name" value="HPS_like"/>
    <property type="match status" value="1"/>
</dbReference>
<organism evidence="4 5">
    <name type="scientific">Arabidopsis arenosa</name>
    <name type="common">Sand rock-cress</name>
    <name type="synonym">Cardaminopsis arenosa</name>
    <dbReference type="NCBI Taxonomy" id="38785"/>
    <lineage>
        <taxon>Eukaryota</taxon>
        <taxon>Viridiplantae</taxon>
        <taxon>Streptophyta</taxon>
        <taxon>Embryophyta</taxon>
        <taxon>Tracheophyta</taxon>
        <taxon>Spermatophyta</taxon>
        <taxon>Magnoliopsida</taxon>
        <taxon>eudicotyledons</taxon>
        <taxon>Gunneridae</taxon>
        <taxon>Pentapetalae</taxon>
        <taxon>rosids</taxon>
        <taxon>malvids</taxon>
        <taxon>Brassicales</taxon>
        <taxon>Brassicaceae</taxon>
        <taxon>Camelineae</taxon>
        <taxon>Arabidopsis</taxon>
    </lineage>
</organism>
<evidence type="ECO:0000313" key="4">
    <source>
        <dbReference type="EMBL" id="CAE6135035.1"/>
    </source>
</evidence>
<dbReference type="AlphaFoldDB" id="A0A8S2AM68"/>
<dbReference type="EMBL" id="LR999456">
    <property type="protein sequence ID" value="CAE6135035.1"/>
    <property type="molecule type" value="Genomic_DNA"/>
</dbReference>
<dbReference type="PANTHER" id="PTHR31731">
    <property type="match status" value="1"/>
</dbReference>
<evidence type="ECO:0000313" key="5">
    <source>
        <dbReference type="Proteomes" id="UP000682877"/>
    </source>
</evidence>
<dbReference type="Pfam" id="PF14547">
    <property type="entry name" value="Hydrophob_seed"/>
    <property type="match status" value="1"/>
</dbReference>
<dbReference type="Gene3D" id="1.10.110.10">
    <property type="entry name" value="Plant lipid-transfer and hydrophobic proteins"/>
    <property type="match status" value="1"/>
</dbReference>
<dbReference type="Proteomes" id="UP000682877">
    <property type="component" value="Chromosome 6"/>
</dbReference>
<evidence type="ECO:0000259" key="3">
    <source>
        <dbReference type="SMART" id="SM00499"/>
    </source>
</evidence>